<keyword evidence="4" id="KW-0560">Oxidoreductase</keyword>
<reference evidence="9" key="1">
    <citation type="journal article" date="2020" name="Stud. Mycol.">
        <title>101 Dothideomycetes genomes: A test case for predicting lifestyles and emergence of pathogens.</title>
        <authorList>
            <person name="Haridas S."/>
            <person name="Albert R."/>
            <person name="Binder M."/>
            <person name="Bloem J."/>
            <person name="LaButti K."/>
            <person name="Salamov A."/>
            <person name="Andreopoulos B."/>
            <person name="Baker S."/>
            <person name="Barry K."/>
            <person name="Bills G."/>
            <person name="Bluhm B."/>
            <person name="Cannon C."/>
            <person name="Castanera R."/>
            <person name="Culley D."/>
            <person name="Daum C."/>
            <person name="Ezra D."/>
            <person name="Gonzalez J."/>
            <person name="Henrissat B."/>
            <person name="Kuo A."/>
            <person name="Liang C."/>
            <person name="Lipzen A."/>
            <person name="Lutzoni F."/>
            <person name="Magnuson J."/>
            <person name="Mondo S."/>
            <person name="Nolan M."/>
            <person name="Ohm R."/>
            <person name="Pangilinan J."/>
            <person name="Park H.-J."/>
            <person name="Ramirez L."/>
            <person name="Alfaro M."/>
            <person name="Sun H."/>
            <person name="Tritt A."/>
            <person name="Yoshinaga Y."/>
            <person name="Zwiers L.-H."/>
            <person name="Turgeon B."/>
            <person name="Goodwin S."/>
            <person name="Spatafora J."/>
            <person name="Crous P."/>
            <person name="Grigoriev I."/>
        </authorList>
    </citation>
    <scope>NUCLEOTIDE SEQUENCE [LARGE SCALE GENOMIC DNA]</scope>
    <source>
        <strain evidence="9">CBS 304.66</strain>
    </source>
</reference>
<evidence type="ECO:0000259" key="7">
    <source>
        <dbReference type="PROSITE" id="PS51471"/>
    </source>
</evidence>
<dbReference type="GO" id="GO:0005506">
    <property type="term" value="F:iron ion binding"/>
    <property type="evidence" value="ECO:0007669"/>
    <property type="project" value="InterPro"/>
</dbReference>
<dbReference type="PROSITE" id="PS51471">
    <property type="entry name" value="FE2OG_OXY"/>
    <property type="match status" value="1"/>
</dbReference>
<dbReference type="OrthoDB" id="420380at2759"/>
<evidence type="ECO:0000256" key="2">
    <source>
        <dbReference type="ARBA" id="ARBA00022723"/>
    </source>
</evidence>
<comment type="cofactor">
    <cofactor evidence="1">
        <name>L-ascorbate</name>
        <dbReference type="ChEBI" id="CHEBI:38290"/>
    </cofactor>
</comment>
<feature type="chain" id="PRO_5040278378" description="Fe2OG dioxygenase domain-containing protein" evidence="6">
    <location>
        <begin position="30"/>
        <end position="319"/>
    </location>
</feature>
<keyword evidence="6" id="KW-0732">Signal</keyword>
<keyword evidence="3" id="KW-0223">Dioxygenase</keyword>
<evidence type="ECO:0000256" key="6">
    <source>
        <dbReference type="SAM" id="SignalP"/>
    </source>
</evidence>
<keyword evidence="5" id="KW-0408">Iron</keyword>
<dbReference type="InterPro" id="IPR006620">
    <property type="entry name" value="Pro_4_hyd_alph"/>
</dbReference>
<dbReference type="Pfam" id="PF13640">
    <property type="entry name" value="2OG-FeII_Oxy_3"/>
    <property type="match status" value="1"/>
</dbReference>
<dbReference type="EMBL" id="ML986649">
    <property type="protein sequence ID" value="KAF2261852.1"/>
    <property type="molecule type" value="Genomic_DNA"/>
</dbReference>
<dbReference type="PANTHER" id="PTHR10869:SF242">
    <property type="entry name" value="PROLYL 4-HYDROXYLASE ALPHA SUBUNIT DOMAIN-CONTAINING PROTEIN"/>
    <property type="match status" value="1"/>
</dbReference>
<evidence type="ECO:0000256" key="5">
    <source>
        <dbReference type="ARBA" id="ARBA00023004"/>
    </source>
</evidence>
<evidence type="ECO:0000313" key="8">
    <source>
        <dbReference type="EMBL" id="KAF2261852.1"/>
    </source>
</evidence>
<dbReference type="PANTHER" id="PTHR10869">
    <property type="entry name" value="PROLYL 4-HYDROXYLASE ALPHA SUBUNIT"/>
    <property type="match status" value="1"/>
</dbReference>
<keyword evidence="9" id="KW-1185">Reference proteome</keyword>
<dbReference type="GO" id="GO:0031418">
    <property type="term" value="F:L-ascorbic acid binding"/>
    <property type="evidence" value="ECO:0007669"/>
    <property type="project" value="InterPro"/>
</dbReference>
<name>A0A9P4N0Z3_9PLEO</name>
<dbReference type="InterPro" id="IPR044862">
    <property type="entry name" value="Pro_4_hyd_alph_FE2OG_OXY"/>
</dbReference>
<dbReference type="InterPro" id="IPR045054">
    <property type="entry name" value="P4HA-like"/>
</dbReference>
<accession>A0A9P4N0Z3</accession>
<feature type="signal peptide" evidence="6">
    <location>
        <begin position="1"/>
        <end position="29"/>
    </location>
</feature>
<organism evidence="8 9">
    <name type="scientific">Lojkania enalia</name>
    <dbReference type="NCBI Taxonomy" id="147567"/>
    <lineage>
        <taxon>Eukaryota</taxon>
        <taxon>Fungi</taxon>
        <taxon>Dikarya</taxon>
        <taxon>Ascomycota</taxon>
        <taxon>Pezizomycotina</taxon>
        <taxon>Dothideomycetes</taxon>
        <taxon>Pleosporomycetidae</taxon>
        <taxon>Pleosporales</taxon>
        <taxon>Pleosporales incertae sedis</taxon>
        <taxon>Lojkania</taxon>
    </lineage>
</organism>
<dbReference type="GO" id="GO:0004656">
    <property type="term" value="F:procollagen-proline 4-dioxygenase activity"/>
    <property type="evidence" value="ECO:0007669"/>
    <property type="project" value="TreeGrafter"/>
</dbReference>
<dbReference type="SMART" id="SM00702">
    <property type="entry name" value="P4Hc"/>
    <property type="match status" value="1"/>
</dbReference>
<evidence type="ECO:0000313" key="9">
    <source>
        <dbReference type="Proteomes" id="UP000800093"/>
    </source>
</evidence>
<dbReference type="InterPro" id="IPR005123">
    <property type="entry name" value="Oxoglu/Fe-dep_dioxygenase_dom"/>
</dbReference>
<protein>
    <recommendedName>
        <fullName evidence="7">Fe2OG dioxygenase domain-containing protein</fullName>
    </recommendedName>
</protein>
<keyword evidence="2" id="KW-0479">Metal-binding</keyword>
<proteinExistence type="predicted"/>
<feature type="domain" description="Fe2OG dioxygenase" evidence="7">
    <location>
        <begin position="159"/>
        <end position="299"/>
    </location>
</feature>
<evidence type="ECO:0000256" key="3">
    <source>
        <dbReference type="ARBA" id="ARBA00022964"/>
    </source>
</evidence>
<dbReference type="GO" id="GO:0005783">
    <property type="term" value="C:endoplasmic reticulum"/>
    <property type="evidence" value="ECO:0007669"/>
    <property type="project" value="TreeGrafter"/>
</dbReference>
<dbReference type="Proteomes" id="UP000800093">
    <property type="component" value="Unassembled WGS sequence"/>
</dbReference>
<sequence>MKESRASGRGAELLSIALFFALPLTISTALWTDTVQEVLPNRFQGYLSASSNPEPASIETAPDTAFSSCESHKYTTEIVSLDPLVIYINNFTTHQEADELIAAGESDFQPSYISTNTGLQRVQGRTSSSAPLSPSLPLVQCILTRARTFMGSTLSPTERFSTPQLVRYERGQKYDLHTDHWPSHQVDDQGRLFNRVASFFVFLRGECEEGETYFPEVEPWSTSNSESDPDARLEKTFKGKVLRGEYKGEKKGVKFKPITGNAVFWVNIDAKGEGDGRLIHAGLPVGGGEKVGMNIWPRKFYGWEDGSEPRVKKEEVRWV</sequence>
<evidence type="ECO:0000256" key="1">
    <source>
        <dbReference type="ARBA" id="ARBA00001961"/>
    </source>
</evidence>
<evidence type="ECO:0000256" key="4">
    <source>
        <dbReference type="ARBA" id="ARBA00023002"/>
    </source>
</evidence>
<dbReference type="Gene3D" id="2.60.120.620">
    <property type="entry name" value="q2cbj1_9rhob like domain"/>
    <property type="match status" value="1"/>
</dbReference>
<gene>
    <name evidence="8" type="ORF">CC78DRAFT_583218</name>
</gene>
<comment type="caution">
    <text evidence="8">The sequence shown here is derived from an EMBL/GenBank/DDBJ whole genome shotgun (WGS) entry which is preliminary data.</text>
</comment>
<dbReference type="AlphaFoldDB" id="A0A9P4N0Z3"/>